<evidence type="ECO:0000256" key="4">
    <source>
        <dbReference type="ARBA" id="ARBA00022517"/>
    </source>
</evidence>
<dbReference type="GO" id="GO:0005829">
    <property type="term" value="C:cytosol"/>
    <property type="evidence" value="ECO:0007669"/>
    <property type="project" value="TreeGrafter"/>
</dbReference>
<reference evidence="6" key="1">
    <citation type="submission" date="2007-05" db="EMBL/GenBank/DDBJ databases">
        <title>Complete sequence of chromosome of Psychrobacter sp. PRwf-1.</title>
        <authorList>
            <consortium name="US DOE Joint Genome Institute"/>
            <person name="Copeland A."/>
            <person name="Lucas S."/>
            <person name="Lapidus A."/>
            <person name="Barry K."/>
            <person name="Detter J.C."/>
            <person name="Glavina del Rio T."/>
            <person name="Hammon N."/>
            <person name="Israni S."/>
            <person name="Dalin E."/>
            <person name="Tice H."/>
            <person name="Pitluck S."/>
            <person name="Chain P."/>
            <person name="Malfatti S."/>
            <person name="Shin M."/>
            <person name="Vergez L."/>
            <person name="Schmutz J."/>
            <person name="Larimer F."/>
            <person name="Land M."/>
            <person name="Hauser L."/>
            <person name="Kyrpides N."/>
            <person name="Kim E."/>
            <person name="Tiedje J."/>
            <person name="Richardson P."/>
        </authorList>
    </citation>
    <scope>NUCLEOTIDE SEQUENCE [LARGE SCALE GENOMIC DNA]</scope>
    <source>
        <strain evidence="6">PRwf-1</strain>
    </source>
</reference>
<dbReference type="AlphaFoldDB" id="A5WCL8"/>
<evidence type="ECO:0000313" key="6">
    <source>
        <dbReference type="EMBL" id="ABQ93409.1"/>
    </source>
</evidence>
<proteinExistence type="inferred from homology"/>
<gene>
    <name evidence="6" type="ordered locus">PsycPRwf_0454</name>
</gene>
<keyword evidence="4" id="KW-0690">Ribosome biogenesis</keyword>
<evidence type="ECO:0000256" key="5">
    <source>
        <dbReference type="ARBA" id="ARBA00031841"/>
    </source>
</evidence>
<dbReference type="eggNOG" id="COG1399">
    <property type="taxonomic scope" value="Bacteria"/>
</dbReference>
<evidence type="ECO:0000256" key="3">
    <source>
        <dbReference type="ARBA" id="ARBA00015716"/>
    </source>
</evidence>
<evidence type="ECO:0000256" key="1">
    <source>
        <dbReference type="ARBA" id="ARBA00002868"/>
    </source>
</evidence>
<dbReference type="Pfam" id="PF02620">
    <property type="entry name" value="YceD"/>
    <property type="match status" value="1"/>
</dbReference>
<dbReference type="GO" id="GO:0042254">
    <property type="term" value="P:ribosome biogenesis"/>
    <property type="evidence" value="ECO:0007669"/>
    <property type="project" value="UniProtKB-KW"/>
</dbReference>
<dbReference type="EMBL" id="CP000713">
    <property type="protein sequence ID" value="ABQ93409.1"/>
    <property type="molecule type" value="Genomic_DNA"/>
</dbReference>
<comment type="function">
    <text evidence="1">Plays a role in synthesis, processing and/or stability of 23S rRNA.</text>
</comment>
<comment type="similarity">
    <text evidence="2">Belongs to the DUF177 domain family.</text>
</comment>
<dbReference type="InterPro" id="IPR039255">
    <property type="entry name" value="YceD_bac"/>
</dbReference>
<protein>
    <recommendedName>
        <fullName evidence="3">Large ribosomal RNA subunit accumulation protein YceD</fullName>
    </recommendedName>
    <alternativeName>
        <fullName evidence="5">23S rRNA accumulation protein YceD</fullName>
    </alternativeName>
</protein>
<dbReference type="PANTHER" id="PTHR38099:SF1">
    <property type="entry name" value="LARGE RIBOSOMAL RNA SUBUNIT ACCUMULATION PROTEIN YCED"/>
    <property type="match status" value="1"/>
</dbReference>
<name>A5WCL8_PSYWF</name>
<accession>A5WCL8</accession>
<evidence type="ECO:0000256" key="2">
    <source>
        <dbReference type="ARBA" id="ARBA00010740"/>
    </source>
</evidence>
<dbReference type="HOGENOM" id="CLU_094127_0_0_6"/>
<organism evidence="6">
    <name type="scientific">Psychrobacter sp. (strain PRwf-1)</name>
    <dbReference type="NCBI Taxonomy" id="349106"/>
    <lineage>
        <taxon>Bacteria</taxon>
        <taxon>Pseudomonadati</taxon>
        <taxon>Pseudomonadota</taxon>
        <taxon>Gammaproteobacteria</taxon>
        <taxon>Moraxellales</taxon>
        <taxon>Moraxellaceae</taxon>
        <taxon>Psychrobacter</taxon>
    </lineage>
</organism>
<dbReference type="InterPro" id="IPR003772">
    <property type="entry name" value="YceD"/>
</dbReference>
<dbReference type="STRING" id="349106.PsycPRwf_0454"/>
<sequence length="215" mass="24601">MSDIILKKERSMTKYTKDTKSTNLTDLNVSNNTEKSAQQLPNHVNLEKWEDAGYVWSGSITPRLLKRLVDIVPEDYQDKPIDLRCELKKQGQLLTLEMQFTGDIWVTCQRCLNPLNIDVTHDAQLILLQREEQESLVDESDDYLLLEELLADQPENKKGDRLLPLKKLVEDELLLDVPLSAKHDDCEMAVEQVGEIIEEEAENPFAALEALKGKL</sequence>
<dbReference type="PANTHER" id="PTHR38099">
    <property type="entry name" value="LARGE RIBOSOMAL RNA SUBUNIT ACCUMULATION PROTEIN YCED"/>
    <property type="match status" value="1"/>
</dbReference>
<dbReference type="KEGG" id="prw:PsycPRwf_0454"/>